<dbReference type="PRINTS" id="PR00833">
    <property type="entry name" value="POAALLERGEN"/>
</dbReference>
<dbReference type="GO" id="GO:0005634">
    <property type="term" value="C:nucleus"/>
    <property type="evidence" value="ECO:0007669"/>
    <property type="project" value="TreeGrafter"/>
</dbReference>
<feature type="region of interest" description="Disordered" evidence="1">
    <location>
        <begin position="244"/>
        <end position="274"/>
    </location>
</feature>
<feature type="compositionally biased region" description="Low complexity" evidence="1">
    <location>
        <begin position="259"/>
        <end position="271"/>
    </location>
</feature>
<dbReference type="PANTHER" id="PTHR15615:SF94">
    <property type="entry name" value="PHO85 CYCLIN-6-RELATED"/>
    <property type="match status" value="1"/>
</dbReference>
<dbReference type="PANTHER" id="PTHR15615">
    <property type="match status" value="1"/>
</dbReference>
<evidence type="ECO:0000313" key="2">
    <source>
        <dbReference type="EMBL" id="KNE58734.1"/>
    </source>
</evidence>
<dbReference type="SUPFAM" id="SSF47954">
    <property type="entry name" value="Cyclin-like"/>
    <property type="match status" value="1"/>
</dbReference>
<dbReference type="GO" id="GO:0019901">
    <property type="term" value="F:protein kinase binding"/>
    <property type="evidence" value="ECO:0007669"/>
    <property type="project" value="InterPro"/>
</dbReference>
<name>A0A0L0S8M1_ALLM3</name>
<dbReference type="STRING" id="578462.A0A0L0S8M1"/>
<gene>
    <name evidence="2" type="ORF">AMAG_04288</name>
</gene>
<dbReference type="GO" id="GO:0000307">
    <property type="term" value="C:cyclin-dependent protein kinase holoenzyme complex"/>
    <property type="evidence" value="ECO:0007669"/>
    <property type="project" value="TreeGrafter"/>
</dbReference>
<reference evidence="2 3" key="1">
    <citation type="submission" date="2009-11" db="EMBL/GenBank/DDBJ databases">
        <title>Annotation of Allomyces macrogynus ATCC 38327.</title>
        <authorList>
            <consortium name="The Broad Institute Genome Sequencing Platform"/>
            <person name="Russ C."/>
            <person name="Cuomo C."/>
            <person name="Burger G."/>
            <person name="Gray M.W."/>
            <person name="Holland P.W.H."/>
            <person name="King N."/>
            <person name="Lang F.B.F."/>
            <person name="Roger A.J."/>
            <person name="Ruiz-Trillo I."/>
            <person name="Young S.K."/>
            <person name="Zeng Q."/>
            <person name="Gargeya S."/>
            <person name="Fitzgerald M."/>
            <person name="Haas B."/>
            <person name="Abouelleil A."/>
            <person name="Alvarado L."/>
            <person name="Arachchi H.M."/>
            <person name="Berlin A."/>
            <person name="Chapman S.B."/>
            <person name="Gearin G."/>
            <person name="Goldberg J."/>
            <person name="Griggs A."/>
            <person name="Gujja S."/>
            <person name="Hansen M."/>
            <person name="Heiman D."/>
            <person name="Howarth C."/>
            <person name="Larimer J."/>
            <person name="Lui A."/>
            <person name="MacDonald P.J.P."/>
            <person name="McCowen C."/>
            <person name="Montmayeur A."/>
            <person name="Murphy C."/>
            <person name="Neiman D."/>
            <person name="Pearson M."/>
            <person name="Priest M."/>
            <person name="Roberts A."/>
            <person name="Saif S."/>
            <person name="Shea T."/>
            <person name="Sisk P."/>
            <person name="Stolte C."/>
            <person name="Sykes S."/>
            <person name="Wortman J."/>
            <person name="Nusbaum C."/>
            <person name="Birren B."/>
        </authorList>
    </citation>
    <scope>NUCLEOTIDE SEQUENCE [LARGE SCALE GENOMIC DNA]</scope>
    <source>
        <strain evidence="2 3">ATCC 38327</strain>
    </source>
</reference>
<sequence length="560" mass="56581">MPTMDLLTFPVKDTVRIMAALLSTIAAANDPLVRTASVAISRFHTRALPPISVHAYLVRVLKYAPCPSLVFVAVLVYLDRMARARVPFIVCSSNVHRLLITAVMVATKFHSDVFYTNAHYAKVGGVSVAELNQLELEFLFMNEFNLMVPPEELQHYADRLLDHAVATKLAPLPISTSPVAVPATLAGPAQPAQSAQLTQAASTSDKDPANASSTSAPSLAAVPPVVPPAAAAAAAAAESSAAPPRFPVPAITHHPGTPPARVRPAPIAPERNPSSLYISTRAPSPRSAAALLALAQQGLSAAVNVQDANQQLLAPPTRLPSLYSTAAAAVQAGAATSAAAAAAAAVAMARHSTAPAPHQTHLAPSPVNVHAAASPLAASPADEPMQVGLAESGRVADALPRMPVRAGMSLPVGPRRAQVPPSAAIAVRGPAAATSARASAPPSSHAQAPFRYPTVYPSVTTATPTISTTPPTAGPSPDSGIDHQPHMAAAAAAAMAAVANMRQAAAQAGMPTTLPAWSAAAAAAAVAAAHAAAAHAAATSGSPSPAVVPTAASPMHPVRG</sequence>
<feature type="region of interest" description="Disordered" evidence="1">
    <location>
        <begin position="538"/>
        <end position="560"/>
    </location>
</feature>
<dbReference type="AlphaFoldDB" id="A0A0L0S8M1"/>
<dbReference type="VEuPathDB" id="FungiDB:AMAG_04288"/>
<dbReference type="OrthoDB" id="1060854at2759"/>
<keyword evidence="3" id="KW-1185">Reference proteome</keyword>
<dbReference type="InterPro" id="IPR036915">
    <property type="entry name" value="Cyclin-like_sf"/>
</dbReference>
<organism evidence="2 3">
    <name type="scientific">Allomyces macrogynus (strain ATCC 38327)</name>
    <name type="common">Allomyces javanicus var. macrogynus</name>
    <dbReference type="NCBI Taxonomy" id="578462"/>
    <lineage>
        <taxon>Eukaryota</taxon>
        <taxon>Fungi</taxon>
        <taxon>Fungi incertae sedis</taxon>
        <taxon>Blastocladiomycota</taxon>
        <taxon>Blastocladiomycetes</taxon>
        <taxon>Blastocladiales</taxon>
        <taxon>Blastocladiaceae</taxon>
        <taxon>Allomyces</taxon>
    </lineage>
</organism>
<evidence type="ECO:0000256" key="1">
    <source>
        <dbReference type="SAM" id="MobiDB-lite"/>
    </source>
</evidence>
<accession>A0A0L0S8M1</accession>
<evidence type="ECO:0000313" key="3">
    <source>
        <dbReference type="Proteomes" id="UP000054350"/>
    </source>
</evidence>
<protein>
    <recommendedName>
        <fullName evidence="4">Cyclin</fullName>
    </recommendedName>
</protein>
<reference evidence="3" key="2">
    <citation type="submission" date="2009-11" db="EMBL/GenBank/DDBJ databases">
        <title>The Genome Sequence of Allomyces macrogynus strain ATCC 38327.</title>
        <authorList>
            <consortium name="The Broad Institute Genome Sequencing Platform"/>
            <person name="Russ C."/>
            <person name="Cuomo C."/>
            <person name="Shea T."/>
            <person name="Young S.K."/>
            <person name="Zeng Q."/>
            <person name="Koehrsen M."/>
            <person name="Haas B."/>
            <person name="Borodovsky M."/>
            <person name="Guigo R."/>
            <person name="Alvarado L."/>
            <person name="Berlin A."/>
            <person name="Borenstein D."/>
            <person name="Chen Z."/>
            <person name="Engels R."/>
            <person name="Freedman E."/>
            <person name="Gellesch M."/>
            <person name="Goldberg J."/>
            <person name="Griggs A."/>
            <person name="Gujja S."/>
            <person name="Heiman D."/>
            <person name="Hepburn T."/>
            <person name="Howarth C."/>
            <person name="Jen D."/>
            <person name="Larson L."/>
            <person name="Lewis B."/>
            <person name="Mehta T."/>
            <person name="Park D."/>
            <person name="Pearson M."/>
            <person name="Roberts A."/>
            <person name="Saif S."/>
            <person name="Shenoy N."/>
            <person name="Sisk P."/>
            <person name="Stolte C."/>
            <person name="Sykes S."/>
            <person name="Walk T."/>
            <person name="White J."/>
            <person name="Yandava C."/>
            <person name="Burger G."/>
            <person name="Gray M.W."/>
            <person name="Holland P.W.H."/>
            <person name="King N."/>
            <person name="Lang F.B.F."/>
            <person name="Roger A.J."/>
            <person name="Ruiz-Trillo I."/>
            <person name="Lander E."/>
            <person name="Nusbaum C."/>
        </authorList>
    </citation>
    <scope>NUCLEOTIDE SEQUENCE [LARGE SCALE GENOMIC DNA]</scope>
    <source>
        <strain evidence="3">ATCC 38327</strain>
    </source>
</reference>
<dbReference type="EMBL" id="GG745333">
    <property type="protein sequence ID" value="KNE58734.1"/>
    <property type="molecule type" value="Genomic_DNA"/>
</dbReference>
<feature type="compositionally biased region" description="Low complexity" evidence="1">
    <location>
        <begin position="538"/>
        <end position="554"/>
    </location>
</feature>
<dbReference type="Proteomes" id="UP000054350">
    <property type="component" value="Unassembled WGS sequence"/>
</dbReference>
<feature type="region of interest" description="Disordered" evidence="1">
    <location>
        <begin position="190"/>
        <end position="220"/>
    </location>
</feature>
<dbReference type="OMA" id="CEGERTI"/>
<evidence type="ECO:0008006" key="4">
    <source>
        <dbReference type="Google" id="ProtNLM"/>
    </source>
</evidence>
<dbReference type="eggNOG" id="KOG1674">
    <property type="taxonomic scope" value="Eukaryota"/>
</dbReference>
<proteinExistence type="predicted"/>
<dbReference type="Gene3D" id="1.10.472.10">
    <property type="entry name" value="Cyclin-like"/>
    <property type="match status" value="1"/>
</dbReference>
<dbReference type="InterPro" id="IPR013922">
    <property type="entry name" value="Cyclin_PHO80-like"/>
</dbReference>
<dbReference type="CDD" id="cd20558">
    <property type="entry name" value="CYCLIN_ScPCL7-like"/>
    <property type="match status" value="1"/>
</dbReference>
<dbReference type="Pfam" id="PF08613">
    <property type="entry name" value="Cyclin"/>
    <property type="match status" value="1"/>
</dbReference>
<dbReference type="GO" id="GO:0016538">
    <property type="term" value="F:cyclin-dependent protein serine/threonine kinase regulator activity"/>
    <property type="evidence" value="ECO:0007669"/>
    <property type="project" value="TreeGrafter"/>
</dbReference>